<comment type="caution">
    <text evidence="3">The sequence shown here is derived from an EMBL/GenBank/DDBJ whole genome shotgun (WGS) entry which is preliminary data.</text>
</comment>
<keyword evidence="4" id="KW-1185">Reference proteome</keyword>
<dbReference type="Proteomes" id="UP000440224">
    <property type="component" value="Unassembled WGS sequence"/>
</dbReference>
<feature type="signal peptide" evidence="2">
    <location>
        <begin position="1"/>
        <end position="26"/>
    </location>
</feature>
<evidence type="ECO:0000313" key="3">
    <source>
        <dbReference type="EMBL" id="MRG93390.1"/>
    </source>
</evidence>
<dbReference type="AlphaFoldDB" id="A0A6N7PSP0"/>
<dbReference type="RefSeq" id="WP_153820226.1">
    <property type="nucleotide sequence ID" value="NZ_WJIE01000004.1"/>
</dbReference>
<evidence type="ECO:0000256" key="1">
    <source>
        <dbReference type="SAM" id="MobiDB-lite"/>
    </source>
</evidence>
<feature type="region of interest" description="Disordered" evidence="1">
    <location>
        <begin position="135"/>
        <end position="178"/>
    </location>
</feature>
<name>A0A6N7PSP0_9BACT</name>
<dbReference type="EMBL" id="WJIE01000004">
    <property type="protein sequence ID" value="MRG93390.1"/>
    <property type="molecule type" value="Genomic_DNA"/>
</dbReference>
<protein>
    <recommendedName>
        <fullName evidence="5">Lipoprotein</fullName>
    </recommendedName>
</protein>
<proteinExistence type="predicted"/>
<accession>A0A6N7PSP0</accession>
<keyword evidence="2" id="KW-0732">Signal</keyword>
<dbReference type="PROSITE" id="PS51257">
    <property type="entry name" value="PROKAR_LIPOPROTEIN"/>
    <property type="match status" value="1"/>
</dbReference>
<evidence type="ECO:0000313" key="4">
    <source>
        <dbReference type="Proteomes" id="UP000440224"/>
    </source>
</evidence>
<evidence type="ECO:0008006" key="5">
    <source>
        <dbReference type="Google" id="ProtNLM"/>
    </source>
</evidence>
<dbReference type="OrthoDB" id="5517456at2"/>
<feature type="chain" id="PRO_5026890234" description="Lipoprotein" evidence="2">
    <location>
        <begin position="27"/>
        <end position="178"/>
    </location>
</feature>
<sequence>MQIGSRWAALAGLCMALAFGSGCTGATVAARVPVGYGSVYGYSVVDPGGVPYDIYNYPSYFWNGSYAYLVGSSWYYPHGGNWVVFQDEPWDLYQYRRSRPVQVAPPAARYPAYREYYPPPRRYRAPDVRTYPAYRAPRYQTRPPVQTAPPAYRRPADVQVAPPRSRGNVQSAPPAPRR</sequence>
<evidence type="ECO:0000256" key="2">
    <source>
        <dbReference type="SAM" id="SignalP"/>
    </source>
</evidence>
<gene>
    <name evidence="3" type="ORF">GF068_15930</name>
</gene>
<reference evidence="3 4" key="1">
    <citation type="submission" date="2019-10" db="EMBL/GenBank/DDBJ databases">
        <title>A soil myxobacterium in the family Polyangiaceae.</title>
        <authorList>
            <person name="Li Y."/>
            <person name="Wang J."/>
        </authorList>
    </citation>
    <scope>NUCLEOTIDE SEQUENCE [LARGE SCALE GENOMIC DNA]</scope>
    <source>
        <strain evidence="3 4">DSM 14734</strain>
    </source>
</reference>
<organism evidence="3 4">
    <name type="scientific">Polyangium spumosum</name>
    <dbReference type="NCBI Taxonomy" id="889282"/>
    <lineage>
        <taxon>Bacteria</taxon>
        <taxon>Pseudomonadati</taxon>
        <taxon>Myxococcota</taxon>
        <taxon>Polyangia</taxon>
        <taxon>Polyangiales</taxon>
        <taxon>Polyangiaceae</taxon>
        <taxon>Polyangium</taxon>
    </lineage>
</organism>